<dbReference type="GO" id="GO:0005525">
    <property type="term" value="F:GTP binding"/>
    <property type="evidence" value="ECO:0007669"/>
    <property type="project" value="InterPro"/>
</dbReference>
<name>A0AAF3EAN8_9BILA</name>
<feature type="domain" description="Guanylate-binding protein N-terminal" evidence="1">
    <location>
        <begin position="105"/>
        <end position="281"/>
    </location>
</feature>
<accession>A0AAF3EAN8</accession>
<dbReference type="AlphaFoldDB" id="A0AAF3EAN8"/>
<dbReference type="Proteomes" id="UP000887575">
    <property type="component" value="Unassembled WGS sequence"/>
</dbReference>
<dbReference type="Gene3D" id="3.40.50.300">
    <property type="entry name" value="P-loop containing nucleotide triphosphate hydrolases"/>
    <property type="match status" value="1"/>
</dbReference>
<proteinExistence type="predicted"/>
<keyword evidence="2" id="KW-1185">Reference proteome</keyword>
<evidence type="ECO:0000259" key="1">
    <source>
        <dbReference type="Pfam" id="PF02263"/>
    </source>
</evidence>
<dbReference type="InterPro" id="IPR027417">
    <property type="entry name" value="P-loop_NTPase"/>
</dbReference>
<dbReference type="PANTHER" id="PTHR10751">
    <property type="entry name" value="GUANYLATE BINDING PROTEIN"/>
    <property type="match status" value="1"/>
</dbReference>
<dbReference type="GO" id="GO:0003924">
    <property type="term" value="F:GTPase activity"/>
    <property type="evidence" value="ECO:0007669"/>
    <property type="project" value="InterPro"/>
</dbReference>
<reference evidence="3" key="1">
    <citation type="submission" date="2024-02" db="UniProtKB">
        <authorList>
            <consortium name="WormBaseParasite"/>
        </authorList>
    </citation>
    <scope>IDENTIFICATION</scope>
</reference>
<dbReference type="InterPro" id="IPR015894">
    <property type="entry name" value="Guanylate-bd_N"/>
</dbReference>
<sequence>MSVEQCYKEFVERLKQYDNETDDRHEKKVLAARRELARKVTLILLILLHKLTDQNQQSSLIKLFEEDKTSQILNYKKQMKRHGEGFHITQKQSTFQMLTLFDTKDEKLELNVKLLEFLCEQIGDSPVSITSTIGRYRQGKTLWANCLLKKLRTGESRFESEETIGGDGMIPFKSGSFGHTKGVMIYPEVFFEEDILGNKKAHLLIDVQGTFDPSCDQSISTQLVVITALISSTLVLNAKGQVDLSDLEKMKLVITFCNQFQTLKRHHGQIFGQRFLFLLRDSPQKGFDNRHLEVLEAQAGRIQAHKQLLHDFCGGYSKIDTYHIPPPPLKVFQADREILAKDCEKEDFLNSLCDAADFVIRRSEPKKVDGTALNGKSLKLYITAMNRYYASQNQEDAHQYFQACLQQLAISNNETPFEPSKYEKLLQPIVQKTIEEFKSNRLFTFGTNDERMSRLDEFQKLLENSCKNVKTFNAQLYDACQKGKWNSTHAMALSVAIGSGGSGSIRCNWSRYSRYSTRLHSNC</sequence>
<dbReference type="WBParaSite" id="MBELARI_LOCUS10992">
    <property type="protein sequence ID" value="MBELARI_LOCUS10992"/>
    <property type="gene ID" value="MBELARI_LOCUS10992"/>
</dbReference>
<dbReference type="SUPFAM" id="SSF52540">
    <property type="entry name" value="P-loop containing nucleoside triphosphate hydrolases"/>
    <property type="match status" value="1"/>
</dbReference>
<dbReference type="Pfam" id="PF02263">
    <property type="entry name" value="GBP"/>
    <property type="match status" value="1"/>
</dbReference>
<evidence type="ECO:0000313" key="3">
    <source>
        <dbReference type="WBParaSite" id="MBELARI_LOCUS10992"/>
    </source>
</evidence>
<organism evidence="2 3">
    <name type="scientific">Mesorhabditis belari</name>
    <dbReference type="NCBI Taxonomy" id="2138241"/>
    <lineage>
        <taxon>Eukaryota</taxon>
        <taxon>Metazoa</taxon>
        <taxon>Ecdysozoa</taxon>
        <taxon>Nematoda</taxon>
        <taxon>Chromadorea</taxon>
        <taxon>Rhabditida</taxon>
        <taxon>Rhabditina</taxon>
        <taxon>Rhabditomorpha</taxon>
        <taxon>Rhabditoidea</taxon>
        <taxon>Rhabditidae</taxon>
        <taxon>Mesorhabditinae</taxon>
        <taxon>Mesorhabditis</taxon>
    </lineage>
</organism>
<evidence type="ECO:0000313" key="2">
    <source>
        <dbReference type="Proteomes" id="UP000887575"/>
    </source>
</evidence>
<protein>
    <submittedName>
        <fullName evidence="3">Guanylate-binding protein N-terminal domain-containing protein</fullName>
    </submittedName>
</protein>